<comment type="caution">
    <text evidence="2">The sequence shown here is derived from an EMBL/GenBank/DDBJ whole genome shotgun (WGS) entry which is preliminary data.</text>
</comment>
<reference evidence="2" key="2">
    <citation type="submission" date="2023-06" db="EMBL/GenBank/DDBJ databases">
        <authorList>
            <person name="Ma L."/>
            <person name="Liu K.-W."/>
            <person name="Li Z."/>
            <person name="Hsiao Y.-Y."/>
            <person name="Qi Y."/>
            <person name="Fu T."/>
            <person name="Tang G."/>
            <person name="Zhang D."/>
            <person name="Sun W.-H."/>
            <person name="Liu D.-K."/>
            <person name="Li Y."/>
            <person name="Chen G.-Z."/>
            <person name="Liu X.-D."/>
            <person name="Liao X.-Y."/>
            <person name="Jiang Y.-T."/>
            <person name="Yu X."/>
            <person name="Hao Y."/>
            <person name="Huang J."/>
            <person name="Zhao X.-W."/>
            <person name="Ke S."/>
            <person name="Chen Y.-Y."/>
            <person name="Wu W.-L."/>
            <person name="Hsu J.-L."/>
            <person name="Lin Y.-F."/>
            <person name="Huang M.-D."/>
            <person name="Li C.-Y."/>
            <person name="Huang L."/>
            <person name="Wang Z.-W."/>
            <person name="Zhao X."/>
            <person name="Zhong W.-Y."/>
            <person name="Peng D.-H."/>
            <person name="Ahmad S."/>
            <person name="Lan S."/>
            <person name="Zhang J.-S."/>
            <person name="Tsai W.-C."/>
            <person name="Van De Peer Y."/>
            <person name="Liu Z.-J."/>
        </authorList>
    </citation>
    <scope>NUCLEOTIDE SEQUENCE</scope>
    <source>
        <strain evidence="2">CP</strain>
        <tissue evidence="2">Leaves</tissue>
    </source>
</reference>
<evidence type="ECO:0000256" key="1">
    <source>
        <dbReference type="SAM" id="Phobius"/>
    </source>
</evidence>
<gene>
    <name evidence="2" type="ORF">QJS10_CPA07g00348</name>
</gene>
<keyword evidence="1" id="KW-1133">Transmembrane helix</keyword>
<keyword evidence="1" id="KW-0472">Membrane</keyword>
<protein>
    <submittedName>
        <fullName evidence="2">Uncharacterized protein</fullName>
    </submittedName>
</protein>
<keyword evidence="1" id="KW-0812">Transmembrane</keyword>
<feature type="transmembrane region" description="Helical" evidence="1">
    <location>
        <begin position="52"/>
        <end position="71"/>
    </location>
</feature>
<evidence type="ECO:0000313" key="3">
    <source>
        <dbReference type="Proteomes" id="UP001180020"/>
    </source>
</evidence>
<proteinExistence type="predicted"/>
<accession>A0AAV9EF14</accession>
<organism evidence="2 3">
    <name type="scientific">Acorus calamus</name>
    <name type="common">Sweet flag</name>
    <dbReference type="NCBI Taxonomy" id="4465"/>
    <lineage>
        <taxon>Eukaryota</taxon>
        <taxon>Viridiplantae</taxon>
        <taxon>Streptophyta</taxon>
        <taxon>Embryophyta</taxon>
        <taxon>Tracheophyta</taxon>
        <taxon>Spermatophyta</taxon>
        <taxon>Magnoliopsida</taxon>
        <taxon>Liliopsida</taxon>
        <taxon>Acoraceae</taxon>
        <taxon>Acorus</taxon>
    </lineage>
</organism>
<reference evidence="2" key="1">
    <citation type="journal article" date="2023" name="Nat. Commun.">
        <title>Diploid and tetraploid genomes of Acorus and the evolution of monocots.</title>
        <authorList>
            <person name="Ma L."/>
            <person name="Liu K.W."/>
            <person name="Li Z."/>
            <person name="Hsiao Y.Y."/>
            <person name="Qi Y."/>
            <person name="Fu T."/>
            <person name="Tang G.D."/>
            <person name="Zhang D."/>
            <person name="Sun W.H."/>
            <person name="Liu D.K."/>
            <person name="Li Y."/>
            <person name="Chen G.Z."/>
            <person name="Liu X.D."/>
            <person name="Liao X.Y."/>
            <person name="Jiang Y.T."/>
            <person name="Yu X."/>
            <person name="Hao Y."/>
            <person name="Huang J."/>
            <person name="Zhao X.W."/>
            <person name="Ke S."/>
            <person name="Chen Y.Y."/>
            <person name="Wu W.L."/>
            <person name="Hsu J.L."/>
            <person name="Lin Y.F."/>
            <person name="Huang M.D."/>
            <person name="Li C.Y."/>
            <person name="Huang L."/>
            <person name="Wang Z.W."/>
            <person name="Zhao X."/>
            <person name="Zhong W.Y."/>
            <person name="Peng D.H."/>
            <person name="Ahmad S."/>
            <person name="Lan S."/>
            <person name="Zhang J.S."/>
            <person name="Tsai W.C."/>
            <person name="Van de Peer Y."/>
            <person name="Liu Z.J."/>
        </authorList>
    </citation>
    <scope>NUCLEOTIDE SEQUENCE</scope>
    <source>
        <strain evidence="2">CP</strain>
    </source>
</reference>
<sequence length="73" mass="8675">MRSSISRKDYHIEHYIRALYARRAEVVHTARLAIQFQFHLDHPKHVVCRSLYGSYWVSLASIVLCVVWPSYNE</sequence>
<dbReference type="Proteomes" id="UP001180020">
    <property type="component" value="Unassembled WGS sequence"/>
</dbReference>
<evidence type="ECO:0000313" key="2">
    <source>
        <dbReference type="EMBL" id="KAK1312034.1"/>
    </source>
</evidence>
<dbReference type="AlphaFoldDB" id="A0AAV9EF14"/>
<dbReference type="EMBL" id="JAUJYO010000007">
    <property type="protein sequence ID" value="KAK1312034.1"/>
    <property type="molecule type" value="Genomic_DNA"/>
</dbReference>
<keyword evidence="3" id="KW-1185">Reference proteome</keyword>
<name>A0AAV9EF14_ACOCL</name>